<sequence length="194" mass="21353">METANMKPTMDAITLLHERSSMGKLVGPAPSREQLETLYRAALRAPDHKELRPWRFIEFAGEGLDRLGELFAEAEFREDPSASDDTLNAARLKPKRAPMVIGVVAKVTPEVPGVPKVEQVISAGCAAHGILLAAHALGLGAMWRSGKYAFDDTVRKGLRLGDNDELVAFIYLGQLGGRHKPIVEHDVESFVERW</sequence>
<keyword evidence="6 7" id="KW-0520">NAD</keyword>
<dbReference type="PANTHER" id="PTHR43821">
    <property type="entry name" value="NAD(P)H NITROREDUCTASE YDJA-RELATED"/>
    <property type="match status" value="1"/>
</dbReference>
<feature type="binding site" evidence="8">
    <location>
        <position position="44"/>
    </location>
    <ligand>
        <name>FMN</name>
        <dbReference type="ChEBI" id="CHEBI:58210"/>
        <note>ligand shared between dimeric partners</note>
    </ligand>
</feature>
<dbReference type="Pfam" id="PF00881">
    <property type="entry name" value="Nitroreductase"/>
    <property type="match status" value="1"/>
</dbReference>
<gene>
    <name evidence="10" type="ORF">SAMN05660971_00055</name>
</gene>
<feature type="binding site" evidence="8">
    <location>
        <position position="48"/>
    </location>
    <ligand>
        <name>FMN</name>
        <dbReference type="ChEBI" id="CHEBI:58210"/>
        <note>ligand shared between dimeric partners</note>
    </ligand>
</feature>
<keyword evidence="4 7" id="KW-0521">NADP</keyword>
<evidence type="ECO:0000259" key="9">
    <source>
        <dbReference type="Pfam" id="PF00881"/>
    </source>
</evidence>
<evidence type="ECO:0000256" key="3">
    <source>
        <dbReference type="ARBA" id="ARBA00022643"/>
    </source>
</evidence>
<dbReference type="EMBL" id="FRCA01000001">
    <property type="protein sequence ID" value="SHL28181.1"/>
    <property type="molecule type" value="Genomic_DNA"/>
</dbReference>
<dbReference type="InterPro" id="IPR026021">
    <property type="entry name" value="YdjA-like"/>
</dbReference>
<evidence type="ECO:0000313" key="11">
    <source>
        <dbReference type="Proteomes" id="UP000184123"/>
    </source>
</evidence>
<dbReference type="InterPro" id="IPR052530">
    <property type="entry name" value="NAD(P)H_nitroreductase"/>
</dbReference>
<evidence type="ECO:0000256" key="6">
    <source>
        <dbReference type="ARBA" id="ARBA00023027"/>
    </source>
</evidence>
<feature type="domain" description="Nitroreductase" evidence="9">
    <location>
        <begin position="28"/>
        <end position="173"/>
    </location>
</feature>
<protein>
    <recommendedName>
        <fullName evidence="7">Putative NAD(P)H nitroreductase</fullName>
        <ecNumber evidence="7">1.-.-.-</ecNumber>
    </recommendedName>
</protein>
<dbReference type="CDD" id="cd02135">
    <property type="entry name" value="YdjA-like"/>
    <property type="match status" value="1"/>
</dbReference>
<dbReference type="GO" id="GO:0016491">
    <property type="term" value="F:oxidoreductase activity"/>
    <property type="evidence" value="ECO:0007669"/>
    <property type="project" value="UniProtKB-UniRule"/>
</dbReference>
<accession>A0A1M6ZCF6</accession>
<dbReference type="Proteomes" id="UP000184123">
    <property type="component" value="Unassembled WGS sequence"/>
</dbReference>
<dbReference type="PIRSF" id="PIRSF000232">
    <property type="entry name" value="YdjA"/>
    <property type="match status" value="1"/>
</dbReference>
<evidence type="ECO:0000256" key="2">
    <source>
        <dbReference type="ARBA" id="ARBA00022630"/>
    </source>
</evidence>
<name>A0A1M6ZCF6_9GAMM</name>
<evidence type="ECO:0000256" key="7">
    <source>
        <dbReference type="PIRNR" id="PIRNR000232"/>
    </source>
</evidence>
<dbReference type="Gene3D" id="3.40.109.10">
    <property type="entry name" value="NADH Oxidase"/>
    <property type="match status" value="1"/>
</dbReference>
<comment type="cofactor">
    <cofactor evidence="8">
        <name>FMN</name>
        <dbReference type="ChEBI" id="CHEBI:58210"/>
    </cofactor>
    <text evidence="8">Binds 1 FMN per subunit.</text>
</comment>
<proteinExistence type="inferred from homology"/>
<keyword evidence="5 7" id="KW-0560">Oxidoreductase</keyword>
<keyword evidence="2 7" id="KW-0285">Flavoprotein</keyword>
<dbReference type="InterPro" id="IPR029479">
    <property type="entry name" value="Nitroreductase"/>
</dbReference>
<evidence type="ECO:0000256" key="8">
    <source>
        <dbReference type="PIRSR" id="PIRSR000232-1"/>
    </source>
</evidence>
<evidence type="ECO:0000256" key="1">
    <source>
        <dbReference type="ARBA" id="ARBA00007118"/>
    </source>
</evidence>
<evidence type="ECO:0000313" key="10">
    <source>
        <dbReference type="EMBL" id="SHL28181.1"/>
    </source>
</evidence>
<evidence type="ECO:0000256" key="5">
    <source>
        <dbReference type="ARBA" id="ARBA00023002"/>
    </source>
</evidence>
<dbReference type="InterPro" id="IPR000415">
    <property type="entry name" value="Nitroreductase-like"/>
</dbReference>
<feature type="binding site" description="in other chain" evidence="8">
    <location>
        <begin position="143"/>
        <end position="145"/>
    </location>
    <ligand>
        <name>FMN</name>
        <dbReference type="ChEBI" id="CHEBI:58210"/>
        <note>ligand shared between dimeric partners</note>
    </ligand>
</feature>
<keyword evidence="3 7" id="KW-0288">FMN</keyword>
<dbReference type="STRING" id="44933.SAMN05660971_00055"/>
<dbReference type="SUPFAM" id="SSF55469">
    <property type="entry name" value="FMN-dependent nitroreductase-like"/>
    <property type="match status" value="1"/>
</dbReference>
<dbReference type="EC" id="1.-.-.-" evidence="7"/>
<comment type="similarity">
    <text evidence="1 7">Belongs to the nitroreductase family.</text>
</comment>
<dbReference type="PANTHER" id="PTHR43821:SF1">
    <property type="entry name" value="NAD(P)H NITROREDUCTASE YDJA-RELATED"/>
    <property type="match status" value="1"/>
</dbReference>
<reference evidence="10 11" key="1">
    <citation type="submission" date="2016-11" db="EMBL/GenBank/DDBJ databases">
        <authorList>
            <person name="Jaros S."/>
            <person name="Januszkiewicz K."/>
            <person name="Wedrychowicz H."/>
        </authorList>
    </citation>
    <scope>NUCLEOTIDE SEQUENCE [LARGE SCALE GENOMIC DNA]</scope>
    <source>
        <strain evidence="10 11">DSM 4740</strain>
    </source>
</reference>
<feature type="binding site" description="in other chain" evidence="8">
    <location>
        <begin position="19"/>
        <end position="21"/>
    </location>
    <ligand>
        <name>FMN</name>
        <dbReference type="ChEBI" id="CHEBI:58210"/>
        <note>ligand shared between dimeric partners</note>
    </ligand>
</feature>
<dbReference type="AlphaFoldDB" id="A0A1M6ZCF6"/>
<evidence type="ECO:0000256" key="4">
    <source>
        <dbReference type="ARBA" id="ARBA00022857"/>
    </source>
</evidence>
<organism evidence="10 11">
    <name type="scientific">Halomonas cupida</name>
    <dbReference type="NCBI Taxonomy" id="44933"/>
    <lineage>
        <taxon>Bacteria</taxon>
        <taxon>Pseudomonadati</taxon>
        <taxon>Pseudomonadota</taxon>
        <taxon>Gammaproteobacteria</taxon>
        <taxon>Oceanospirillales</taxon>
        <taxon>Halomonadaceae</taxon>
        <taxon>Halomonas</taxon>
    </lineage>
</organism>